<dbReference type="AlphaFoldDB" id="A0A6A7NC15"/>
<feature type="chain" id="PRO_5025604508" evidence="3">
    <location>
        <begin position="20"/>
        <end position="292"/>
    </location>
</feature>
<dbReference type="EMBL" id="WHUG01000016">
    <property type="protein sequence ID" value="MQA41917.1"/>
    <property type="molecule type" value="Genomic_DNA"/>
</dbReference>
<name>A0A6A7NC15_9BURK</name>
<keyword evidence="6" id="KW-1185">Reference proteome</keyword>
<dbReference type="PANTHER" id="PTHR10587">
    <property type="entry name" value="GLYCOSYL TRANSFERASE-RELATED"/>
    <property type="match status" value="1"/>
</dbReference>
<dbReference type="Pfam" id="PF01522">
    <property type="entry name" value="Polysacc_deac_1"/>
    <property type="match status" value="1"/>
</dbReference>
<dbReference type="CDD" id="cd10917">
    <property type="entry name" value="CE4_NodB_like_6s_7s"/>
    <property type="match status" value="1"/>
</dbReference>
<reference evidence="5 6" key="1">
    <citation type="submission" date="2019-10" db="EMBL/GenBank/DDBJ databases">
        <title>Two novel species isolated from a subtropical stream in China.</title>
        <authorList>
            <person name="Lu H."/>
        </authorList>
    </citation>
    <scope>NUCLEOTIDE SEQUENCE [LARGE SCALE GENOMIC DNA]</scope>
    <source>
        <strain evidence="5 6">FT29W</strain>
    </source>
</reference>
<dbReference type="GO" id="GO:0046872">
    <property type="term" value="F:metal ion binding"/>
    <property type="evidence" value="ECO:0007669"/>
    <property type="project" value="UniProtKB-KW"/>
</dbReference>
<evidence type="ECO:0000256" key="2">
    <source>
        <dbReference type="ARBA" id="ARBA00022801"/>
    </source>
</evidence>
<dbReference type="PROSITE" id="PS51677">
    <property type="entry name" value="NODB"/>
    <property type="match status" value="1"/>
</dbReference>
<dbReference type="GO" id="GO:0016020">
    <property type="term" value="C:membrane"/>
    <property type="evidence" value="ECO:0007669"/>
    <property type="project" value="TreeGrafter"/>
</dbReference>
<gene>
    <name evidence="5" type="ORF">GEV02_27585</name>
</gene>
<evidence type="ECO:0000256" key="3">
    <source>
        <dbReference type="SAM" id="SignalP"/>
    </source>
</evidence>
<comment type="caution">
    <text evidence="5">The sequence shown here is derived from an EMBL/GenBank/DDBJ whole genome shotgun (WGS) entry which is preliminary data.</text>
</comment>
<keyword evidence="2" id="KW-0378">Hydrolase</keyword>
<evidence type="ECO:0000256" key="1">
    <source>
        <dbReference type="ARBA" id="ARBA00022723"/>
    </source>
</evidence>
<dbReference type="Gene3D" id="3.20.20.370">
    <property type="entry name" value="Glycoside hydrolase/deacetylase"/>
    <property type="match status" value="1"/>
</dbReference>
<proteinExistence type="predicted"/>
<keyword evidence="1" id="KW-0479">Metal-binding</keyword>
<sequence length="292" mass="31980">MKRMLIAAGLIAASHWALAAAQVPPQAPPQAPSQLSPVPGAPLDEAAAIRHHHFKRLNERLAVEPEVLEGRCRYESDIATPPPLNRVALTFDDGPTAPGTENILAVLKKYHIHATFFMIGEKAQQYPELVAKVRAAGHDVVANHSWSHPNFHDIDLARQTSEVLRTDSLAGQDGPKLFRYPYGNSTCETNQLVREHGYKIVGWHIDSCDWAYDRTGAIDAREAITCGVPRQFQGDYVGHVLAAARARRGGIILMHEIHPNTLKSLDAIVAGLLAGGFEFGMVTDADFQPSLR</sequence>
<keyword evidence="3" id="KW-0732">Signal</keyword>
<accession>A0A6A7NC15</accession>
<dbReference type="GO" id="GO:0016810">
    <property type="term" value="F:hydrolase activity, acting on carbon-nitrogen (but not peptide) bonds"/>
    <property type="evidence" value="ECO:0007669"/>
    <property type="project" value="InterPro"/>
</dbReference>
<dbReference type="PANTHER" id="PTHR10587:SF133">
    <property type="entry name" value="CHITIN DEACETYLASE 1-RELATED"/>
    <property type="match status" value="1"/>
</dbReference>
<organism evidence="5 6">
    <name type="scientific">Rugamonas aquatica</name>
    <dbReference type="NCBI Taxonomy" id="2743357"/>
    <lineage>
        <taxon>Bacteria</taxon>
        <taxon>Pseudomonadati</taxon>
        <taxon>Pseudomonadota</taxon>
        <taxon>Betaproteobacteria</taxon>
        <taxon>Burkholderiales</taxon>
        <taxon>Oxalobacteraceae</taxon>
        <taxon>Telluria group</taxon>
        <taxon>Rugamonas</taxon>
    </lineage>
</organism>
<dbReference type="Proteomes" id="UP000440498">
    <property type="component" value="Unassembled WGS sequence"/>
</dbReference>
<dbReference type="InterPro" id="IPR002509">
    <property type="entry name" value="NODB_dom"/>
</dbReference>
<dbReference type="SUPFAM" id="SSF88713">
    <property type="entry name" value="Glycoside hydrolase/deacetylase"/>
    <property type="match status" value="1"/>
</dbReference>
<dbReference type="RefSeq" id="WP_152841085.1">
    <property type="nucleotide sequence ID" value="NZ_WHUG01000016.1"/>
</dbReference>
<evidence type="ECO:0000313" key="5">
    <source>
        <dbReference type="EMBL" id="MQA41917.1"/>
    </source>
</evidence>
<dbReference type="GO" id="GO:0005975">
    <property type="term" value="P:carbohydrate metabolic process"/>
    <property type="evidence" value="ECO:0007669"/>
    <property type="project" value="InterPro"/>
</dbReference>
<evidence type="ECO:0000259" key="4">
    <source>
        <dbReference type="PROSITE" id="PS51677"/>
    </source>
</evidence>
<dbReference type="InterPro" id="IPR050248">
    <property type="entry name" value="Polysacc_deacetylase_ArnD"/>
</dbReference>
<dbReference type="InterPro" id="IPR011330">
    <property type="entry name" value="Glyco_hydro/deAcase_b/a-brl"/>
</dbReference>
<feature type="signal peptide" evidence="3">
    <location>
        <begin position="1"/>
        <end position="19"/>
    </location>
</feature>
<evidence type="ECO:0000313" key="6">
    <source>
        <dbReference type="Proteomes" id="UP000440498"/>
    </source>
</evidence>
<protein>
    <submittedName>
        <fullName evidence="5">Polysaccharide deacetylase family protein</fullName>
    </submittedName>
</protein>
<feature type="domain" description="NodB homology" evidence="4">
    <location>
        <begin position="85"/>
        <end position="280"/>
    </location>
</feature>